<accession>A0A1G5PYJ5</accession>
<dbReference type="Gene3D" id="2.40.160.20">
    <property type="match status" value="1"/>
</dbReference>
<dbReference type="Pfam" id="PF01617">
    <property type="entry name" value="Surface_Ag_2"/>
    <property type="match status" value="1"/>
</dbReference>
<dbReference type="RefSeq" id="WP_090216476.1">
    <property type="nucleotide sequence ID" value="NZ_CANLDO010000001.1"/>
</dbReference>
<evidence type="ECO:0000313" key="3">
    <source>
        <dbReference type="EMBL" id="SCZ54261.1"/>
    </source>
</evidence>
<sequence length="222" mass="23370">MSLKVLLAGAAIVMAAPVAAQEYYGQVFGGFSNLTDSNFSGTIGGSTQNVDTDFDDGFNFGFAIGRTFEAWSGNGYGLRGEIELSYSDNDVDGVDFSGNGAGAEANPGGDVTSTRLFANLIADFNTGSRFSPYIGAGLGIDFVDHDIVYGNNVTITGSDEALAAQLILGASYQLNDRTALFTDARYVRSFDVDSTRTSPAGTASVSDDLSRVNVNFGVRFQF</sequence>
<dbReference type="AlphaFoldDB" id="A0A1G5PYJ5"/>
<dbReference type="STRING" id="1156985.SAMN04488118_102267"/>
<organism evidence="3 4">
    <name type="scientific">Epibacterium ulvae</name>
    <dbReference type="NCBI Taxonomy" id="1156985"/>
    <lineage>
        <taxon>Bacteria</taxon>
        <taxon>Pseudomonadati</taxon>
        <taxon>Pseudomonadota</taxon>
        <taxon>Alphaproteobacteria</taxon>
        <taxon>Rhodobacterales</taxon>
        <taxon>Roseobacteraceae</taxon>
        <taxon>Epibacterium</taxon>
    </lineage>
</organism>
<dbReference type="SUPFAM" id="SSF56925">
    <property type="entry name" value="OMPA-like"/>
    <property type="match status" value="1"/>
</dbReference>
<dbReference type="OrthoDB" id="189250at2"/>
<gene>
    <name evidence="3" type="ORF">SAMN04488118_102267</name>
</gene>
<evidence type="ECO:0000259" key="2">
    <source>
        <dbReference type="Pfam" id="PF01617"/>
    </source>
</evidence>
<dbReference type="Proteomes" id="UP000198767">
    <property type="component" value="Unassembled WGS sequence"/>
</dbReference>
<keyword evidence="1" id="KW-0732">Signal</keyword>
<dbReference type="EMBL" id="FMWG01000002">
    <property type="protein sequence ID" value="SCZ54261.1"/>
    <property type="molecule type" value="Genomic_DNA"/>
</dbReference>
<protein>
    <submittedName>
        <fullName evidence="3">Opacity protein</fullName>
    </submittedName>
</protein>
<dbReference type="InterPro" id="IPR002566">
    <property type="entry name" value="Msp4_OMP-like"/>
</dbReference>
<feature type="chain" id="PRO_5011534240" evidence="1">
    <location>
        <begin position="21"/>
        <end position="222"/>
    </location>
</feature>
<feature type="domain" description="Msp4/OMP-like" evidence="2">
    <location>
        <begin position="114"/>
        <end position="222"/>
    </location>
</feature>
<keyword evidence="4" id="KW-1185">Reference proteome</keyword>
<proteinExistence type="predicted"/>
<evidence type="ECO:0000313" key="4">
    <source>
        <dbReference type="Proteomes" id="UP000198767"/>
    </source>
</evidence>
<reference evidence="3 4" key="1">
    <citation type="submission" date="2016-10" db="EMBL/GenBank/DDBJ databases">
        <authorList>
            <person name="de Groot N.N."/>
        </authorList>
    </citation>
    <scope>NUCLEOTIDE SEQUENCE [LARGE SCALE GENOMIC DNA]</scope>
    <source>
        <strain evidence="3 4">U95</strain>
    </source>
</reference>
<evidence type="ECO:0000256" key="1">
    <source>
        <dbReference type="SAM" id="SignalP"/>
    </source>
</evidence>
<feature type="signal peptide" evidence="1">
    <location>
        <begin position="1"/>
        <end position="20"/>
    </location>
</feature>
<name>A0A1G5PYJ5_9RHOB</name>
<dbReference type="InterPro" id="IPR011250">
    <property type="entry name" value="OMP/PagP_B-barrel"/>
</dbReference>